<organism evidence="2 3">
    <name type="scientific">Methanochimaera problematica</name>
    <dbReference type="NCBI Taxonomy" id="2609417"/>
    <lineage>
        <taxon>Archaea</taxon>
        <taxon>Methanobacteriati</taxon>
        <taxon>Methanobacteriota</taxon>
        <taxon>Stenosarchaea group</taxon>
        <taxon>Methanomicrobia</taxon>
        <taxon>Methanomicrobiales</taxon>
        <taxon>Methanomicrobiaceae</taxon>
        <taxon>Methanochimaera</taxon>
    </lineage>
</organism>
<evidence type="ECO:0000313" key="2">
    <source>
        <dbReference type="EMBL" id="WOF15645.1"/>
    </source>
</evidence>
<dbReference type="RefSeq" id="WP_317137218.1">
    <property type="nucleotide sequence ID" value="NZ_CP043875.1"/>
</dbReference>
<reference evidence="2 3" key="1">
    <citation type="submission" date="2019-09" db="EMBL/GenBank/DDBJ databases">
        <title>The complete genome of Methanoplanus sp. FWC-SCC4.</title>
        <authorList>
            <person name="Chen S.-C."/>
            <person name="Zhou Y.-Z."/>
            <person name="Lai M.-C."/>
        </authorList>
    </citation>
    <scope>NUCLEOTIDE SEQUENCE [LARGE SCALE GENOMIC DNA]</scope>
    <source>
        <strain evidence="2 3">FWC-SCC4</strain>
    </source>
</reference>
<accession>A0AA97I1X5</accession>
<dbReference type="EMBL" id="CP043875">
    <property type="protein sequence ID" value="WOF15645.1"/>
    <property type="molecule type" value="Genomic_DNA"/>
</dbReference>
<proteinExistence type="predicted"/>
<dbReference type="KEGG" id="mefw:F1737_02555"/>
<keyword evidence="3" id="KW-1185">Reference proteome</keyword>
<evidence type="ECO:0000313" key="3">
    <source>
        <dbReference type="Proteomes" id="UP001301797"/>
    </source>
</evidence>
<name>A0AA97I1X5_9EURY</name>
<dbReference type="Proteomes" id="UP001301797">
    <property type="component" value="Chromosome"/>
</dbReference>
<sequence>MSNLSFKNGLVIILVIITIGIVLCSGCTGTDDTQTESSGQSDIPKTEETTSAQETEKTTVQTVHYTKLIEFLPTATGNWEQEEPVGLQMTEADYAWSWASKGYDQKMGGDARVDIIIQDTGGYDVGYMAGWEGFIEFDSTEASFKSTTVQGYPAWIGIDKIENTIAQYVNVDDRFIVYTLVTDGKEDYLTVFNGLMNLKGLAALG</sequence>
<feature type="region of interest" description="Disordered" evidence="1">
    <location>
        <begin position="30"/>
        <end position="57"/>
    </location>
</feature>
<evidence type="ECO:0000256" key="1">
    <source>
        <dbReference type="SAM" id="MobiDB-lite"/>
    </source>
</evidence>
<protein>
    <submittedName>
        <fullName evidence="2">Uncharacterized protein</fullName>
    </submittedName>
</protein>
<gene>
    <name evidence="2" type="ORF">F1737_02555</name>
</gene>
<dbReference type="AlphaFoldDB" id="A0AA97I1X5"/>
<dbReference type="GeneID" id="85229014"/>